<dbReference type="EMBL" id="CM042884">
    <property type="protein sequence ID" value="KAI4370169.1"/>
    <property type="molecule type" value="Genomic_DNA"/>
</dbReference>
<sequence length="370" mass="41142">MVSVVQACAKLGSLHRAKEVDGYIREMNVARNVIVDTAMIDMFAKCGSIELAKEIFDSMRVKNVISWSAMIAAYGYHGRGTEALGLFPMMLASGVTPNEITYVSLLYACSHSGLVDDGLRIFSSMKNDYSLKPDVSHYTCMVDLLGRAGKLDEALKLIEESDIDKDQGLWGALLGACRIHKNTDLAERAVRSLLEMKSDNPGHYVLLSNIYANAGRWDEVARVRGLMTQRKLKKLPGWTWVEVNGEVHRFGTSDGSHPRSKEIYSFLNSLLERLEAAGYVPDTDFALHDVDEEVKKGTLSMHSEKLALAYSLLATPEGTPIRMTKNLRICGDCHSFVKFASAVTERAVVMRDASRFHHFQGGTCSCNNYW</sequence>
<organism evidence="1 2">
    <name type="scientific">Melastoma candidum</name>
    <dbReference type="NCBI Taxonomy" id="119954"/>
    <lineage>
        <taxon>Eukaryota</taxon>
        <taxon>Viridiplantae</taxon>
        <taxon>Streptophyta</taxon>
        <taxon>Embryophyta</taxon>
        <taxon>Tracheophyta</taxon>
        <taxon>Spermatophyta</taxon>
        <taxon>Magnoliopsida</taxon>
        <taxon>eudicotyledons</taxon>
        <taxon>Gunneridae</taxon>
        <taxon>Pentapetalae</taxon>
        <taxon>rosids</taxon>
        <taxon>malvids</taxon>
        <taxon>Myrtales</taxon>
        <taxon>Melastomataceae</taxon>
        <taxon>Melastomatoideae</taxon>
        <taxon>Melastomateae</taxon>
        <taxon>Melastoma</taxon>
    </lineage>
</organism>
<accession>A0ACB9QUC0</accession>
<dbReference type="Proteomes" id="UP001057402">
    <property type="component" value="Chromosome 5"/>
</dbReference>
<name>A0ACB9QUC0_9MYRT</name>
<protein>
    <submittedName>
        <fullName evidence="1">Uncharacterized protein</fullName>
    </submittedName>
</protein>
<evidence type="ECO:0000313" key="1">
    <source>
        <dbReference type="EMBL" id="KAI4370169.1"/>
    </source>
</evidence>
<gene>
    <name evidence="1" type="ORF">MLD38_018545</name>
</gene>
<reference evidence="2" key="1">
    <citation type="journal article" date="2023" name="Front. Plant Sci.">
        <title>Chromosomal-level genome assembly of Melastoma candidum provides insights into trichome evolution.</title>
        <authorList>
            <person name="Zhong Y."/>
            <person name="Wu W."/>
            <person name="Sun C."/>
            <person name="Zou P."/>
            <person name="Liu Y."/>
            <person name="Dai S."/>
            <person name="Zhou R."/>
        </authorList>
    </citation>
    <scope>NUCLEOTIDE SEQUENCE [LARGE SCALE GENOMIC DNA]</scope>
</reference>
<evidence type="ECO:0000313" key="2">
    <source>
        <dbReference type="Proteomes" id="UP001057402"/>
    </source>
</evidence>
<proteinExistence type="predicted"/>
<comment type="caution">
    <text evidence="1">The sequence shown here is derived from an EMBL/GenBank/DDBJ whole genome shotgun (WGS) entry which is preliminary data.</text>
</comment>
<keyword evidence="2" id="KW-1185">Reference proteome</keyword>